<reference evidence="3" key="1">
    <citation type="journal article" date="2017" name="Environ. Microbiol. Rep.">
        <title>Genetic Diversity of Marine Anaerobic Ammonium-Oxidizing Bacteria as Revealed by Genomic and Proteomic Analyses of 'Candidatus Scalindua japonica'.</title>
        <authorList>
            <person name="Oshiki M."/>
            <person name="Mizuto K."/>
            <person name="Kimura Z."/>
            <person name="Kindaichi T."/>
            <person name="Satoh H."/>
            <person name="Okabe S."/>
        </authorList>
    </citation>
    <scope>NUCLEOTIDE SEQUENCE [LARGE SCALE GENOMIC DNA]</scope>
    <source>
        <strain evidence="3">husup-a2</strain>
    </source>
</reference>
<protein>
    <submittedName>
        <fullName evidence="2">Autoinducer-2 modifying protein LsrG</fullName>
    </submittedName>
</protein>
<gene>
    <name evidence="2" type="ORF">SCALIN_C05_0212</name>
</gene>
<evidence type="ECO:0000259" key="1">
    <source>
        <dbReference type="PROSITE" id="PS51725"/>
    </source>
</evidence>
<dbReference type="RefSeq" id="WP_162532167.1">
    <property type="nucleotide sequence ID" value="NZ_BAOS01000005.1"/>
</dbReference>
<dbReference type="SUPFAM" id="SSF54909">
    <property type="entry name" value="Dimeric alpha+beta barrel"/>
    <property type="match status" value="1"/>
</dbReference>
<feature type="domain" description="ABM" evidence="1">
    <location>
        <begin position="2"/>
        <end position="90"/>
    </location>
</feature>
<name>A0A286TW57_9BACT</name>
<comment type="caution">
    <text evidence="2">The sequence shown here is derived from an EMBL/GenBank/DDBJ whole genome shotgun (WGS) entry which is preliminary data.</text>
</comment>
<sequence length="100" mass="12141">MFGIMFRVKSKPDKYQELVEFLKRDGKYCSDKESGSLRFEFYPDPNDKYVLYVYEAYRDENAFKEHQKNDPYQHWDKVIRPGLEEFCVIFKCDAVWSQSE</sequence>
<dbReference type="InterPro" id="IPR007138">
    <property type="entry name" value="ABM_dom"/>
</dbReference>
<accession>A0A286TW57</accession>
<keyword evidence="3" id="KW-1185">Reference proteome</keyword>
<dbReference type="PROSITE" id="PS51725">
    <property type="entry name" value="ABM"/>
    <property type="match status" value="1"/>
</dbReference>
<dbReference type="InterPro" id="IPR011008">
    <property type="entry name" value="Dimeric_a/b-barrel"/>
</dbReference>
<dbReference type="Pfam" id="PF03992">
    <property type="entry name" value="ABM"/>
    <property type="match status" value="1"/>
</dbReference>
<dbReference type="Proteomes" id="UP000218542">
    <property type="component" value="Unassembled WGS sequence"/>
</dbReference>
<organism evidence="2 3">
    <name type="scientific">Candidatus Scalindua japonica</name>
    <dbReference type="NCBI Taxonomy" id="1284222"/>
    <lineage>
        <taxon>Bacteria</taxon>
        <taxon>Pseudomonadati</taxon>
        <taxon>Planctomycetota</taxon>
        <taxon>Candidatus Brocadiia</taxon>
        <taxon>Candidatus Brocadiales</taxon>
        <taxon>Candidatus Scalinduaceae</taxon>
        <taxon>Candidatus Scalindua</taxon>
    </lineage>
</organism>
<dbReference type="EMBL" id="BAOS01000005">
    <property type="protein sequence ID" value="GAX60127.1"/>
    <property type="molecule type" value="Genomic_DNA"/>
</dbReference>
<evidence type="ECO:0000313" key="2">
    <source>
        <dbReference type="EMBL" id="GAX60127.1"/>
    </source>
</evidence>
<evidence type="ECO:0000313" key="3">
    <source>
        <dbReference type="Proteomes" id="UP000218542"/>
    </source>
</evidence>
<dbReference type="Gene3D" id="3.30.70.100">
    <property type="match status" value="1"/>
</dbReference>
<dbReference type="AlphaFoldDB" id="A0A286TW57"/>
<proteinExistence type="predicted"/>